<proteinExistence type="predicted"/>
<keyword evidence="3" id="KW-1185">Reference proteome</keyword>
<feature type="region of interest" description="Disordered" evidence="1">
    <location>
        <begin position="433"/>
        <end position="462"/>
    </location>
</feature>
<reference evidence="2 3" key="1">
    <citation type="submission" date="2016-02" db="EMBL/GenBank/DDBJ databases">
        <title>Genome analysis of coral dinoflagellate symbionts highlights evolutionary adaptations to a symbiotic lifestyle.</title>
        <authorList>
            <person name="Aranda M."/>
            <person name="Li Y."/>
            <person name="Liew Y.J."/>
            <person name="Baumgarten S."/>
            <person name="Simakov O."/>
            <person name="Wilson M."/>
            <person name="Piel J."/>
            <person name="Ashoor H."/>
            <person name="Bougouffa S."/>
            <person name="Bajic V.B."/>
            <person name="Ryu T."/>
            <person name="Ravasi T."/>
            <person name="Bayer T."/>
            <person name="Micklem G."/>
            <person name="Kim H."/>
            <person name="Bhak J."/>
            <person name="Lajeunesse T.C."/>
            <person name="Voolstra C.R."/>
        </authorList>
    </citation>
    <scope>NUCLEOTIDE SEQUENCE [LARGE SCALE GENOMIC DNA]</scope>
    <source>
        <strain evidence="2 3">CCMP2467</strain>
    </source>
</reference>
<dbReference type="EMBL" id="LSRX01000135">
    <property type="protein sequence ID" value="OLQ07611.1"/>
    <property type="molecule type" value="Genomic_DNA"/>
</dbReference>
<gene>
    <name evidence="2" type="primary">chmp5</name>
    <name evidence="2" type="ORF">AK812_SmicGene8949</name>
</gene>
<name>A0A1Q9EJT8_SYMMI</name>
<evidence type="ECO:0000256" key="1">
    <source>
        <dbReference type="SAM" id="MobiDB-lite"/>
    </source>
</evidence>
<protein>
    <submittedName>
        <fullName evidence="2">Charged multivesicular body protein 5</fullName>
    </submittedName>
</protein>
<dbReference type="OrthoDB" id="3973241at2759"/>
<evidence type="ECO:0000313" key="2">
    <source>
        <dbReference type="EMBL" id="OLQ07611.1"/>
    </source>
</evidence>
<dbReference type="Gene3D" id="6.10.250.1710">
    <property type="match status" value="1"/>
</dbReference>
<dbReference type="Gene3D" id="1.10.287.1060">
    <property type="entry name" value="ESAT-6-like"/>
    <property type="match status" value="1"/>
</dbReference>
<organism evidence="2 3">
    <name type="scientific">Symbiodinium microadriaticum</name>
    <name type="common">Dinoflagellate</name>
    <name type="synonym">Zooxanthella microadriatica</name>
    <dbReference type="NCBI Taxonomy" id="2951"/>
    <lineage>
        <taxon>Eukaryota</taxon>
        <taxon>Sar</taxon>
        <taxon>Alveolata</taxon>
        <taxon>Dinophyceae</taxon>
        <taxon>Suessiales</taxon>
        <taxon>Symbiodiniaceae</taxon>
        <taxon>Symbiodinium</taxon>
    </lineage>
</organism>
<dbReference type="AlphaFoldDB" id="A0A1Q9EJT8"/>
<dbReference type="GO" id="GO:0005771">
    <property type="term" value="C:multivesicular body"/>
    <property type="evidence" value="ECO:0007669"/>
    <property type="project" value="TreeGrafter"/>
</dbReference>
<evidence type="ECO:0000313" key="3">
    <source>
        <dbReference type="Proteomes" id="UP000186817"/>
    </source>
</evidence>
<dbReference type="InterPro" id="IPR005024">
    <property type="entry name" value="Snf7_fam"/>
</dbReference>
<sequence>MLGTAPSTAACHVDLLLSDLNPADVCIGDDLRHDSAVESDRIGLRNAFAHGTRLHDMYSNGHCIVGVLRAHARILQVPLRARCSDCSLHWLAHGLSHSDTPRQNATFTKAHSCFKMRREFKKSEVGVVLVERLTPLEPNLKDWEPWLASVLLGLLLLLLMFEGRLALMRSQPDDFMGILIIMNGSMMSVVSRLPHRLAAPFRREGGKGPTCVEVSVPFFVIIYGFLYMTREEDSCRLRYQNTLNLSCPMKRLFGAPKPAPAPGPAPSLSETSQRIDGRVTDLDKKIAKCDEDLRRYVGGRASAQQKQLALQCMKRKKMYEQQRDQILGTQFNVDSLAGAQEQAEINIMTVEAMKVGHQDLKERYQQIGGVMDIEKLMDNMADLNDEIADINEAISTTYAVPDGFDEASFEAEFGALEEEMKMEALAGISSAKPSYLPAETPAPTEAKEPVASAAEPAEAARG</sequence>
<dbReference type="GO" id="GO:0006900">
    <property type="term" value="P:vesicle budding from membrane"/>
    <property type="evidence" value="ECO:0007669"/>
    <property type="project" value="TreeGrafter"/>
</dbReference>
<dbReference type="Pfam" id="PF03357">
    <property type="entry name" value="Snf7"/>
    <property type="match status" value="1"/>
</dbReference>
<feature type="compositionally biased region" description="Low complexity" evidence="1">
    <location>
        <begin position="449"/>
        <end position="462"/>
    </location>
</feature>
<dbReference type="GO" id="GO:0032511">
    <property type="term" value="P:late endosome to vacuole transport via multivesicular body sorting pathway"/>
    <property type="evidence" value="ECO:0007669"/>
    <property type="project" value="TreeGrafter"/>
</dbReference>
<comment type="caution">
    <text evidence="2">The sequence shown here is derived from an EMBL/GenBank/DDBJ whole genome shotgun (WGS) entry which is preliminary data.</text>
</comment>
<dbReference type="PANTHER" id="PTHR22761">
    <property type="entry name" value="CHARGED MULTIVESICULAR BODY PROTEIN"/>
    <property type="match status" value="1"/>
</dbReference>
<dbReference type="Proteomes" id="UP000186817">
    <property type="component" value="Unassembled WGS sequence"/>
</dbReference>
<accession>A0A1Q9EJT8</accession>